<feature type="compositionally biased region" description="Acidic residues" evidence="18">
    <location>
        <begin position="633"/>
        <end position="657"/>
    </location>
</feature>
<evidence type="ECO:0000313" key="20">
    <source>
        <dbReference type="EMBL" id="KKF15964.1"/>
    </source>
</evidence>
<feature type="compositionally biased region" description="Acidic residues" evidence="18">
    <location>
        <begin position="543"/>
        <end position="554"/>
    </location>
</feature>
<feature type="compositionally biased region" description="Acidic residues" evidence="18">
    <location>
        <begin position="372"/>
        <end position="397"/>
    </location>
</feature>
<evidence type="ECO:0000256" key="6">
    <source>
        <dbReference type="ARBA" id="ARBA00022763"/>
    </source>
</evidence>
<feature type="compositionally biased region" description="Low complexity" evidence="18">
    <location>
        <begin position="309"/>
        <end position="318"/>
    </location>
</feature>
<evidence type="ECO:0000256" key="17">
    <source>
        <dbReference type="SAM" id="Coils"/>
    </source>
</evidence>
<accession>A0A0F8AF05</accession>
<feature type="region of interest" description="Disordered" evidence="18">
    <location>
        <begin position="1567"/>
        <end position="1607"/>
    </location>
</feature>
<proteinExistence type="predicted"/>
<dbReference type="Gene3D" id="3.30.1470.10">
    <property type="entry name" value="Photosystem I PsaD, reaction center subunit II"/>
    <property type="match status" value="1"/>
</dbReference>
<keyword evidence="10" id="KW-0234">DNA repair</keyword>
<evidence type="ECO:0000256" key="12">
    <source>
        <dbReference type="ARBA" id="ARBA00023242"/>
    </source>
</evidence>
<evidence type="ECO:0000256" key="18">
    <source>
        <dbReference type="SAM" id="MobiDB-lite"/>
    </source>
</evidence>
<feature type="compositionally biased region" description="Acidic residues" evidence="18">
    <location>
        <begin position="342"/>
        <end position="364"/>
    </location>
</feature>
<dbReference type="GO" id="GO:0097539">
    <property type="term" value="C:ciliary transition fiber"/>
    <property type="evidence" value="ECO:0007669"/>
    <property type="project" value="TreeGrafter"/>
</dbReference>
<keyword evidence="11" id="KW-0206">Cytoskeleton</keyword>
<comment type="subunit">
    <text evidence="15">Interacts (via N-terminus) with ATRIP. Interacts with ATM, ATR and MDC1. Interacts with XPA (via N-terminus) upon UV irradiation. Interacts with CEP83, CCDC92, TTBK2, DVL3, NPHP3 and weakly with NPHP4. Interacts with DZIP1.</text>
</comment>
<feature type="compositionally biased region" description="Acidic residues" evidence="18">
    <location>
        <begin position="589"/>
        <end position="602"/>
    </location>
</feature>
<feature type="region of interest" description="Disordered" evidence="18">
    <location>
        <begin position="257"/>
        <end position="740"/>
    </location>
</feature>
<evidence type="ECO:0000256" key="13">
    <source>
        <dbReference type="ARBA" id="ARBA00023306"/>
    </source>
</evidence>
<dbReference type="GO" id="GO:0005814">
    <property type="term" value="C:centriole"/>
    <property type="evidence" value="ECO:0007669"/>
    <property type="project" value="UniProtKB-SubCell"/>
</dbReference>
<evidence type="ECO:0000256" key="11">
    <source>
        <dbReference type="ARBA" id="ARBA00023212"/>
    </source>
</evidence>
<protein>
    <recommendedName>
        <fullName evidence="16">Centrosomal protein of 164 kDa</fullName>
    </recommendedName>
</protein>
<dbReference type="GO" id="GO:0060271">
    <property type="term" value="P:cilium assembly"/>
    <property type="evidence" value="ECO:0007669"/>
    <property type="project" value="TreeGrafter"/>
</dbReference>
<evidence type="ECO:0000256" key="5">
    <source>
        <dbReference type="ARBA" id="ARBA00022618"/>
    </source>
</evidence>
<gene>
    <name evidence="20" type="ORF">EH28_05507</name>
</gene>
<feature type="region of interest" description="Disordered" evidence="18">
    <location>
        <begin position="843"/>
        <end position="964"/>
    </location>
</feature>
<dbReference type="GO" id="GO:0006281">
    <property type="term" value="P:DNA repair"/>
    <property type="evidence" value="ECO:0007669"/>
    <property type="project" value="UniProtKB-KW"/>
</dbReference>
<feature type="compositionally biased region" description="Basic and acidic residues" evidence="18">
    <location>
        <begin position="502"/>
        <end position="516"/>
    </location>
</feature>
<feature type="compositionally biased region" description="Basic and acidic residues" evidence="18">
    <location>
        <begin position="926"/>
        <end position="964"/>
    </location>
</feature>
<dbReference type="PANTHER" id="PTHR18902">
    <property type="entry name" value="NUCLEAR MITOTIC APPARATUS PROTEIN 1-RELATED"/>
    <property type="match status" value="1"/>
</dbReference>
<evidence type="ECO:0000256" key="15">
    <source>
        <dbReference type="ARBA" id="ARBA00061715"/>
    </source>
</evidence>
<reference evidence="20" key="1">
    <citation type="journal article" date="2015" name="PLoS Genet.">
        <title>Genome Sequencing of the Perciform Fish Larimichthys crocea Provides Insights into Molecular and Genetic Mechanisms of Stress Adaptation.</title>
        <authorList>
            <person name="Ao J."/>
            <person name="Mu Y."/>
            <person name="Xiang L.X."/>
            <person name="Fan D."/>
            <person name="Feng M."/>
            <person name="Zhang S."/>
            <person name="Shi Q."/>
            <person name="Zhu L.Y."/>
            <person name="Li T."/>
            <person name="Ding Y."/>
            <person name="Nie L."/>
            <person name="Li Q."/>
            <person name="Dong W.R."/>
            <person name="Jiang L."/>
            <person name="Sun B."/>
            <person name="Zhang X."/>
            <person name="Li M."/>
            <person name="Zhang H.Q."/>
            <person name="Xie S."/>
            <person name="Zhu Y."/>
            <person name="Jiang X."/>
            <person name="Wang X."/>
            <person name="Mu P."/>
            <person name="Chen W."/>
            <person name="Yue Z."/>
            <person name="Wang Z."/>
            <person name="Wang J."/>
            <person name="Shao J.Z."/>
            <person name="Chen X."/>
        </authorList>
    </citation>
    <scope>NUCLEOTIDE SEQUENCE [LARGE SCALE GENOMIC DNA]</scope>
    <source>
        <strain evidence="20">SSNF</strain>
        <tissue evidence="20">Blood</tissue>
    </source>
</reference>
<keyword evidence="9 17" id="KW-0175">Coiled coil</keyword>
<dbReference type="FunFam" id="3.30.1470.10:FF:000001">
    <property type="entry name" value="Centrosomal protein of 164 kDa"/>
    <property type="match status" value="1"/>
</dbReference>
<keyword evidence="5" id="KW-0132">Cell division</keyword>
<dbReference type="InterPro" id="IPR036020">
    <property type="entry name" value="WW_dom_sf"/>
</dbReference>
<name>A0A0F8AF05_LARCR</name>
<feature type="compositionally biased region" description="Basic and acidic residues" evidence="18">
    <location>
        <begin position="523"/>
        <end position="542"/>
    </location>
</feature>
<evidence type="ECO:0000256" key="9">
    <source>
        <dbReference type="ARBA" id="ARBA00023054"/>
    </source>
</evidence>
<feature type="compositionally biased region" description="Basic residues" evidence="18">
    <location>
        <begin position="116"/>
        <end position="134"/>
    </location>
</feature>
<keyword evidence="7" id="KW-0498">Mitosis</keyword>
<evidence type="ECO:0000256" key="7">
    <source>
        <dbReference type="ARBA" id="ARBA00022776"/>
    </source>
</evidence>
<keyword evidence="4" id="KW-0597">Phosphoprotein</keyword>
<feature type="compositionally biased region" description="Polar residues" evidence="18">
    <location>
        <begin position="325"/>
        <end position="337"/>
    </location>
</feature>
<evidence type="ECO:0000256" key="14">
    <source>
        <dbReference type="ARBA" id="ARBA00056906"/>
    </source>
</evidence>
<keyword evidence="13" id="KW-0131">Cell cycle</keyword>
<feature type="domain" description="WW" evidence="19">
    <location>
        <begin position="54"/>
        <end position="87"/>
    </location>
</feature>
<feature type="compositionally biased region" description="Low complexity" evidence="18">
    <location>
        <begin position="139"/>
        <end position="175"/>
    </location>
</feature>
<keyword evidence="6" id="KW-0227">DNA damage</keyword>
<feature type="compositionally biased region" description="Low complexity" evidence="18">
    <location>
        <begin position="844"/>
        <end position="854"/>
    </location>
</feature>
<feature type="compositionally biased region" description="Low complexity" evidence="18">
    <location>
        <begin position="1578"/>
        <end position="1587"/>
    </location>
</feature>
<evidence type="ECO:0000256" key="2">
    <source>
        <dbReference type="ARBA" id="ARBA00004123"/>
    </source>
</evidence>
<dbReference type="PROSITE" id="PS50020">
    <property type="entry name" value="WW_DOMAIN_2"/>
    <property type="match status" value="1"/>
</dbReference>
<dbReference type="SMART" id="SM00456">
    <property type="entry name" value="WW"/>
    <property type="match status" value="1"/>
</dbReference>
<evidence type="ECO:0000256" key="4">
    <source>
        <dbReference type="ARBA" id="ARBA00022553"/>
    </source>
</evidence>
<feature type="compositionally biased region" description="Polar residues" evidence="18">
    <location>
        <begin position="192"/>
        <end position="205"/>
    </location>
</feature>
<keyword evidence="8" id="KW-0970">Cilium biogenesis/degradation</keyword>
<feature type="compositionally biased region" description="Low complexity" evidence="18">
    <location>
        <begin position="1379"/>
        <end position="1389"/>
    </location>
</feature>
<comment type="function">
    <text evidence="14">Plays a role in microtubule organization and/or maintenance for the formation of primary cilia (PC), a microtubule-based structure that protrudes from the surface of epithelial cells. Plays a critical role in G2/M checkpoint and nuclear divisions. A key player in the DNA damage-activated ATR/ATM signaling cascade since it is required for the proper phosphorylation of H2AX, RPA, CHEK2 and CHEK1. Plays a critical role in chromosome segregation, acting as a mediator required for the maintenance of genomic stability through modulation of MDC1, RPA and CHEK1.</text>
</comment>
<feature type="compositionally biased region" description="Basic and acidic residues" evidence="18">
    <location>
        <begin position="603"/>
        <end position="632"/>
    </location>
</feature>
<feature type="region of interest" description="Disordered" evidence="18">
    <location>
        <begin position="1250"/>
        <end position="1307"/>
    </location>
</feature>
<dbReference type="eggNOG" id="ENOG502QR4A">
    <property type="taxonomic scope" value="Eukaryota"/>
</dbReference>
<feature type="region of interest" description="Disordered" evidence="18">
    <location>
        <begin position="103"/>
        <end position="244"/>
    </location>
</feature>
<evidence type="ECO:0000256" key="1">
    <source>
        <dbReference type="ARBA" id="ARBA00004114"/>
    </source>
</evidence>
<evidence type="ECO:0000256" key="8">
    <source>
        <dbReference type="ARBA" id="ARBA00022794"/>
    </source>
</evidence>
<dbReference type="GO" id="GO:0005634">
    <property type="term" value="C:nucleus"/>
    <property type="evidence" value="ECO:0007669"/>
    <property type="project" value="UniProtKB-SubCell"/>
</dbReference>
<keyword evidence="12" id="KW-0539">Nucleus</keyword>
<dbReference type="CDD" id="cd00201">
    <property type="entry name" value="WW"/>
    <property type="match status" value="1"/>
</dbReference>
<feature type="compositionally biased region" description="Acidic residues" evidence="18">
    <location>
        <begin position="437"/>
        <end position="485"/>
    </location>
</feature>
<feature type="region of interest" description="Disordered" evidence="18">
    <location>
        <begin position="1057"/>
        <end position="1098"/>
    </location>
</feature>
<feature type="compositionally biased region" description="Basic and acidic residues" evidence="18">
    <location>
        <begin position="898"/>
        <end position="919"/>
    </location>
</feature>
<feature type="region of interest" description="Disordered" evidence="18">
    <location>
        <begin position="1509"/>
        <end position="1530"/>
    </location>
</feature>
<feature type="region of interest" description="Disordered" evidence="18">
    <location>
        <begin position="1005"/>
        <end position="1039"/>
    </location>
</feature>
<evidence type="ECO:0000256" key="16">
    <source>
        <dbReference type="ARBA" id="ARBA00067900"/>
    </source>
</evidence>
<feature type="compositionally biased region" description="Acidic residues" evidence="18">
    <location>
        <begin position="406"/>
        <end position="428"/>
    </location>
</feature>
<dbReference type="PANTHER" id="PTHR18902:SF27">
    <property type="entry name" value="CENTROSOMAL PROTEIN OF 164 KDA"/>
    <property type="match status" value="1"/>
</dbReference>
<feature type="compositionally biased region" description="Acidic residues" evidence="18">
    <location>
        <begin position="219"/>
        <end position="231"/>
    </location>
</feature>
<organism evidence="20">
    <name type="scientific">Larimichthys crocea</name>
    <name type="common">Large yellow croaker</name>
    <name type="synonym">Pseudosciaena crocea</name>
    <dbReference type="NCBI Taxonomy" id="215358"/>
    <lineage>
        <taxon>Eukaryota</taxon>
        <taxon>Metazoa</taxon>
        <taxon>Chordata</taxon>
        <taxon>Craniata</taxon>
        <taxon>Vertebrata</taxon>
        <taxon>Euteleostomi</taxon>
        <taxon>Actinopterygii</taxon>
        <taxon>Neopterygii</taxon>
        <taxon>Teleostei</taxon>
        <taxon>Neoteleostei</taxon>
        <taxon>Acanthomorphata</taxon>
        <taxon>Eupercaria</taxon>
        <taxon>Sciaenidae</taxon>
        <taxon>Larimichthys</taxon>
    </lineage>
</organism>
<dbReference type="GO" id="GO:0005813">
    <property type="term" value="C:centrosome"/>
    <property type="evidence" value="ECO:0007669"/>
    <property type="project" value="TreeGrafter"/>
</dbReference>
<dbReference type="InterPro" id="IPR001202">
    <property type="entry name" value="WW_dom"/>
</dbReference>
<keyword evidence="3" id="KW-0963">Cytoplasm</keyword>
<feature type="region of interest" description="Disordered" evidence="18">
    <location>
        <begin position="1424"/>
        <end position="1443"/>
    </location>
</feature>
<feature type="compositionally biased region" description="Basic and acidic residues" evidence="18">
    <location>
        <begin position="816"/>
        <end position="826"/>
    </location>
</feature>
<feature type="coiled-coil region" evidence="17">
    <location>
        <begin position="1444"/>
        <end position="1485"/>
    </location>
</feature>
<dbReference type="SUPFAM" id="SSF51045">
    <property type="entry name" value="WW domain"/>
    <property type="match status" value="1"/>
</dbReference>
<dbReference type="PROSITE" id="PS01159">
    <property type="entry name" value="WW_DOMAIN_1"/>
    <property type="match status" value="1"/>
</dbReference>
<feature type="region of interest" description="Disordered" evidence="18">
    <location>
        <begin position="788"/>
        <end position="826"/>
    </location>
</feature>
<feature type="compositionally biased region" description="Basic and acidic residues" evidence="18">
    <location>
        <begin position="1327"/>
        <end position="1337"/>
    </location>
</feature>
<comment type="subcellular location">
    <subcellularLocation>
        <location evidence="1">Cytoplasm</location>
        <location evidence="1">Cytoskeleton</location>
        <location evidence="1">Microtubule organizing center</location>
        <location evidence="1">Centrosome</location>
        <location evidence="1">Centriole</location>
    </subcellularLocation>
    <subcellularLocation>
        <location evidence="2">Nucleus</location>
    </subcellularLocation>
</comment>
<evidence type="ECO:0000256" key="3">
    <source>
        <dbReference type="ARBA" id="ARBA00022490"/>
    </source>
</evidence>
<dbReference type="InterPro" id="IPR051841">
    <property type="entry name" value="MT-Golgi_org_protein"/>
</dbReference>
<evidence type="ECO:0000259" key="19">
    <source>
        <dbReference type="PROSITE" id="PS50020"/>
    </source>
</evidence>
<dbReference type="EMBL" id="KQ042328">
    <property type="protein sequence ID" value="KKF15964.1"/>
    <property type="molecule type" value="Genomic_DNA"/>
</dbReference>
<dbReference type="Pfam" id="PF00397">
    <property type="entry name" value="WW"/>
    <property type="match status" value="1"/>
</dbReference>
<evidence type="ECO:0000256" key="10">
    <source>
        <dbReference type="ARBA" id="ARBA00023204"/>
    </source>
</evidence>
<feature type="region of interest" description="Disordered" evidence="18">
    <location>
        <begin position="1327"/>
        <end position="1389"/>
    </location>
</feature>
<sequence length="1748" mass="198751">MTAALIGDQLILEEDYDETYIPSEQEIQEYAREIGIDPDSEPELLWLAREGIVAPLPPEWKPCQDVTGDIYYFNFSSGQSTWDHPCDEHYRRLVAQERERAQLAATAGGTGAKKDKEKKKKKEKKEKKEKKKKETLKTPGALSSALGPLPSPLGSLAPLRGLDAPGPLPGSAPALRRSLGSSGGLEPLKTSLGGTRSSGASSVLGSRQEERVSLTVPGFDDEDDDDYEDHDDEKVSENELSLRSTDRLLKNLHLDLDDLGGGLQYEDSEASGGAPAEERTEPELQDLALSRDHSVEPPSQQDSLRGRHLLLSSLAGSGNHVVSVEGTSPISPQSKHSAPQEVAEELNEVVEEEEEGGELEDEDVQGEKGQDEGEGGGEEEELKEEEEEGGELEDEDVQREKGKDEGGEEAEELKEVVEEVGELEDEDVQREKGQDEGGGEEEELKEEEEGGELEDEDVQREKGEDAEEEEEVENELEDGEAQDDESDKRKMKEGEGDEMELEQGRSKESIESKKEEVDEVEEECRKGDEVSENLNHSEKQESDEREENGSDEEVERCVERQNDETNDGDENVESDEPAESLMEEKEEVKEEEDNYELEEGSDEVVKKCFKSDQDGGSVEEDKGRDELERSIDEENESEEEEVEVNTEREQEEEESDEALERCSLSQRKLTESDEEVIERCAQSEGGETEGGGPEVDEESDAQKPQTVPESEEEVEVFETGAARIRPAELGEETMPSGRKTLDQKRKILAGMMKNVTKKCPLSPEESEASKIVEDALFSIDGKLSEKVLDINDLSGTVSPLEKDDKEDRKEEEENEEAKTKPADAAKRHLQAAALKVDRLVLHQSSPTPSLSSLSHSEEGVGLQLKNEGHGTSLGLQRPETSRGRLVRTFNTQLEDAEPLLRNKEEEEASRRIRKDREKKDEEEEEERKRAEREERSLRERKEERERRMADGELEEERERLMREKEKRMRLLEEELRREEEEEERKLKEESEERLRALRRRLLDKRSNEEARLNEESDRTLKELRESVQEERERQRHKLREESEVTLKELRITLEKERAAERDRLQAQKKQDTERLKAESEEELRAEKRRLQGEREEKLSSLKQELADVLQEVREEVQRDHERKLEQLREDHRREMNNIREKYLDEETAQRERLLSTLQEDRERLQASHATQLEKLCLQLETQMQKTQLTHSRKESELQELADQIELRAKELKSQEAMLQNKAADLKRRRKKLGEEEDEVDRQIDTLSRLSQERDQLKEELERMREEKHQAREVIQRVREERNQVKEEEERLREERDKARDECRRATVDKERLEGKVALLQERCDRLSSRVSEMKQDEGASASLRPEPKQDKKKAEKAEVTAPSSDRRDSSLHVEDLDDSPLSPVPDSQSSMDEFRCYISSHGASIQKTKLFLERETSRLLERQAALRAAQSTSSQDPDQEGGVTEEMIRNLQQEARNVVELQRTVQRGNSLLRRKEEQLQQLESSIAEEPLFEDLSRLAGERKVTFDVTESDLSSTVDPPDGTGGHPTVPDKVQELAESLQQISGQLNTVLSALGSLAQRQSASPYTTLPLPLSQPHSTSASTSTSAPGMPQMHTLGSSSLAPPPPVRLSEPSWNWVPQGSSTGTPLFSTPISSGLRASEDLINSRWSQIFPRAAMDPITSSTMRPTSAYSSYTPASEHARSLRSMQKSVEVDGQRLQGLIDGNKRWLEMRKKDSSVPLFTRYQAPSTKSGLVQLGLDDNNQIRVYHY</sequence>
<feature type="compositionally biased region" description="Acidic residues" evidence="18">
    <location>
        <begin position="564"/>
        <end position="578"/>
    </location>
</feature>
<dbReference type="GO" id="GO:0051301">
    <property type="term" value="P:cell division"/>
    <property type="evidence" value="ECO:0007669"/>
    <property type="project" value="UniProtKB-KW"/>
</dbReference>
<feature type="compositionally biased region" description="Basic and acidic residues" evidence="18">
    <location>
        <begin position="1345"/>
        <end position="1374"/>
    </location>
</feature>